<proteinExistence type="predicted"/>
<dbReference type="Proteomes" id="UP000287243">
    <property type="component" value="Chromosome"/>
</dbReference>
<dbReference type="EMBL" id="CP019384">
    <property type="protein sequence ID" value="QAT16571.1"/>
    <property type="molecule type" value="Genomic_DNA"/>
</dbReference>
<dbReference type="KEGG" id="vai:BU251_01915"/>
<evidence type="ECO:0000313" key="1">
    <source>
        <dbReference type="EMBL" id="QAT16571.1"/>
    </source>
</evidence>
<gene>
    <name evidence="1" type="ORF">BU251_01915</name>
</gene>
<dbReference type="AlphaFoldDB" id="A0A410P395"/>
<keyword evidence="2" id="KW-1185">Reference proteome</keyword>
<organism evidence="1 2">
    <name type="scientific">Velamenicoccus archaeovorus</name>
    <dbReference type="NCBI Taxonomy" id="1930593"/>
    <lineage>
        <taxon>Bacteria</taxon>
        <taxon>Pseudomonadati</taxon>
        <taxon>Candidatus Omnitrophota</taxon>
        <taxon>Candidatus Velamenicoccus</taxon>
    </lineage>
</organism>
<accession>A0A410P395</accession>
<evidence type="ECO:0008006" key="3">
    <source>
        <dbReference type="Google" id="ProtNLM"/>
    </source>
</evidence>
<evidence type="ECO:0000313" key="2">
    <source>
        <dbReference type="Proteomes" id="UP000287243"/>
    </source>
</evidence>
<protein>
    <recommendedName>
        <fullName evidence="3">Alginate export domain-containing protein</fullName>
    </recommendedName>
</protein>
<name>A0A410P395_VELA1</name>
<reference evidence="1 2" key="1">
    <citation type="submission" date="2017-01" db="EMBL/GenBank/DDBJ databases">
        <title>First insights into the biology of 'candidatus Vampirococcus archaeovorus'.</title>
        <authorList>
            <person name="Kizina J."/>
            <person name="Jordan S."/>
            <person name="Stueber K."/>
            <person name="Reinhardt R."/>
            <person name="Harder J."/>
        </authorList>
    </citation>
    <scope>NUCLEOTIDE SEQUENCE [LARGE SCALE GENOMIC DNA]</scope>
    <source>
        <strain evidence="1 2">LiM</strain>
    </source>
</reference>
<sequence>MRRGYSIIACAVLVSFGVLAPHLYAEPLRWHGFFEYAFGGRWVEDQTKHDNYNMLEQRLQLKTDHFFTGEDLLGRWKSQFVFKGDFLVDEYFGGKTDFDLRECNMVMSPTHFLDVRVGRQVLTWGTGDYLFINDVFPKDYESFYIGRDDEYLKKPSDAARFSFYSDMANTDFIVIPRFEPNTLPDGQRLSFFDSFQRGISGTNSDRYLVEPGWQAKNFEYAMRVFRNFGSAEGALYVFRGFDPSPRSYLNEADRELFYERQDVFGASLRGPFAGGIGNIEAGYVHSPQDDHGDNRLIENSMFKAMAGYEKDLGHDLKIGFQYYYEEKLDYSKYAAALLPLDYFWDQYYHLLTNRITKLFKNQTVAVSLFTFFSPSDLDGYFRGSVSYDLTDQWKMIWGVNIPWGGDTHTAFAQMRRDKNVYIRVRYSF</sequence>